<sequence>METGKTGKYFKYAIGEIILVVIGILIALYLNNLNEQLATQAKTDIILEDVLNELTVNIKKIDDEIAYYHRKDTVYWVTQFNKVTKETFLNPKTRSTFWSMTTKSKAFELANDAYSLLITNSADLPLKYKPILADLKFLNTTVKKNLERFENEVFLSAKYNITYKANNFPWFSDNTKAGYDGEFNYMLTDFRYRNQVAFTHNLVVDNHFANAMRYRSKAIGCYMTIQKFLNKQNLENGFSISKERSKPFVGSYKLITEIRKDSFFEELKRYKQFKIFQVNNRLYFSAIGDSTKQEVIPFSKHQIVVNPADFFTLSVKEKDTILQTNSEVNYIKLAPEND</sequence>
<reference evidence="2 3" key="1">
    <citation type="submission" date="2019-08" db="EMBL/GenBank/DDBJ databases">
        <title>Genome of Psychroserpens burtonensis ACAM 167.</title>
        <authorList>
            <person name="Bowman J.P."/>
        </authorList>
    </citation>
    <scope>NUCLEOTIDE SEQUENCE [LARGE SCALE GENOMIC DNA]</scope>
    <source>
        <strain evidence="2 3">ACAM 167</strain>
    </source>
</reference>
<protein>
    <submittedName>
        <fullName evidence="2">Uncharacterized protein</fullName>
    </submittedName>
</protein>
<dbReference type="AlphaFoldDB" id="A0A5C7BGV7"/>
<keyword evidence="1" id="KW-1133">Transmembrane helix</keyword>
<dbReference type="OrthoDB" id="1414794at2"/>
<comment type="caution">
    <text evidence="2">The sequence shown here is derived from an EMBL/GenBank/DDBJ whole genome shotgun (WGS) entry which is preliminary data.</text>
</comment>
<name>A0A5C7BGV7_9FLAO</name>
<evidence type="ECO:0000313" key="3">
    <source>
        <dbReference type="Proteomes" id="UP000321938"/>
    </source>
</evidence>
<organism evidence="2 3">
    <name type="scientific">Psychroserpens burtonensis</name>
    <dbReference type="NCBI Taxonomy" id="49278"/>
    <lineage>
        <taxon>Bacteria</taxon>
        <taxon>Pseudomonadati</taxon>
        <taxon>Bacteroidota</taxon>
        <taxon>Flavobacteriia</taxon>
        <taxon>Flavobacteriales</taxon>
        <taxon>Flavobacteriaceae</taxon>
        <taxon>Psychroserpens</taxon>
    </lineage>
</organism>
<evidence type="ECO:0000313" key="2">
    <source>
        <dbReference type="EMBL" id="TXE18795.1"/>
    </source>
</evidence>
<dbReference type="RefSeq" id="WP_037052106.1">
    <property type="nucleotide sequence ID" value="NZ_VOSB01000006.1"/>
</dbReference>
<proteinExistence type="predicted"/>
<feature type="transmembrane region" description="Helical" evidence="1">
    <location>
        <begin position="12"/>
        <end position="30"/>
    </location>
</feature>
<dbReference type="STRING" id="1123037.GCA_000425305_02766"/>
<accession>A0A5C7BGV7</accession>
<gene>
    <name evidence="2" type="ORF">ES692_04915</name>
</gene>
<keyword evidence="1" id="KW-0472">Membrane</keyword>
<dbReference type="EMBL" id="VOSB01000006">
    <property type="protein sequence ID" value="TXE18795.1"/>
    <property type="molecule type" value="Genomic_DNA"/>
</dbReference>
<keyword evidence="1" id="KW-0812">Transmembrane</keyword>
<evidence type="ECO:0000256" key="1">
    <source>
        <dbReference type="SAM" id="Phobius"/>
    </source>
</evidence>
<keyword evidence="3" id="KW-1185">Reference proteome</keyword>
<dbReference type="Proteomes" id="UP000321938">
    <property type="component" value="Unassembled WGS sequence"/>
</dbReference>